<evidence type="ECO:0000259" key="8">
    <source>
        <dbReference type="PROSITE" id="PS50192"/>
    </source>
</evidence>
<dbReference type="InterPro" id="IPR004089">
    <property type="entry name" value="MCPsignal_dom"/>
</dbReference>
<evidence type="ECO:0000259" key="9">
    <source>
        <dbReference type="PROSITE" id="PS50885"/>
    </source>
</evidence>
<evidence type="ECO:0000259" key="7">
    <source>
        <dbReference type="PROSITE" id="PS50111"/>
    </source>
</evidence>
<gene>
    <name evidence="10" type="ORF">TH19_12890</name>
</gene>
<dbReference type="AlphaFoldDB" id="A0A367W5X9"/>
<evidence type="ECO:0000256" key="5">
    <source>
        <dbReference type="PROSITE-ProRule" id="PRU00284"/>
    </source>
</evidence>
<evidence type="ECO:0000256" key="6">
    <source>
        <dbReference type="SAM" id="Phobius"/>
    </source>
</evidence>
<keyword evidence="2" id="KW-1003">Cell membrane</keyword>
<feature type="transmembrane region" description="Helical" evidence="6">
    <location>
        <begin position="196"/>
        <end position="219"/>
    </location>
</feature>
<keyword evidence="6" id="KW-0812">Transmembrane</keyword>
<dbReference type="GO" id="GO:0006935">
    <property type="term" value="P:chemotaxis"/>
    <property type="evidence" value="ECO:0007669"/>
    <property type="project" value="InterPro"/>
</dbReference>
<evidence type="ECO:0000256" key="4">
    <source>
        <dbReference type="ARBA" id="ARBA00029447"/>
    </source>
</evidence>
<keyword evidence="2" id="KW-0997">Cell inner membrane</keyword>
<dbReference type="GO" id="GO:0007165">
    <property type="term" value="P:signal transduction"/>
    <property type="evidence" value="ECO:0007669"/>
    <property type="project" value="UniProtKB-KW"/>
</dbReference>
<comment type="caution">
    <text evidence="10">The sequence shown here is derived from an EMBL/GenBank/DDBJ whole genome shotgun (WGS) entry which is preliminary data.</text>
</comment>
<dbReference type="InterPro" id="IPR004090">
    <property type="entry name" value="Chemotax_Me-accpt_rcpt"/>
</dbReference>
<dbReference type="PANTHER" id="PTHR32089">
    <property type="entry name" value="METHYL-ACCEPTING CHEMOTAXIS PROTEIN MCPB"/>
    <property type="match status" value="1"/>
</dbReference>
<comment type="subcellular location">
    <subcellularLocation>
        <location evidence="1">Cell inner membrane</location>
        <topology evidence="1">Multi-pass membrane protein</topology>
    </subcellularLocation>
</comment>
<sequence>MKILSAFNAMGIRKRFMWASAFGVTSTVIISLLMMTMVEEKAMDSKLRQLSENELTSLHALIVNVMAARPEDGDDIGIQVFNNWFDSRNQDYPGELWSVWGPTTQAYMEEYGDKPIKTPRDDIDIEAIETGELIGRYTENGTYRMSMPIVLGVTKGADREVCFSCHGAMEAEKGDIIAVLSSSLSVAPEQAKTNNILIGIVIGGLAIAIATIIGMRVLLTRIVTAPLSDLGRDMTELAQGNTEFDINALSRRDEIGRMAQSVEVFRTNAIAKKQMESEQQAASQRREERMKNLERHIGNFEGVIAKIVGAVSNSAGKMQTTANGLVETADRASKSATTVAAASEQATVNVRTVADAADHLSSSISKIGEQADASTRVAAEASREAEQSSDTVQGLSEVANRIGEIVALISDIAGQTNLLALNATIEAARAGEAGKGFAVVAAEVKNLANQTARATSEISDQITAIQEETGKTVSSMADISNVISRITEMAHTISSAVGEQADATDEIARNVEQAAIGTQEVSSNIEQVSNTVADTDHAAHQVLDVARELGALSDDLRSEVDRFLTDIRAT</sequence>
<dbReference type="PANTHER" id="PTHR32089:SF112">
    <property type="entry name" value="LYSOZYME-LIKE PROTEIN-RELATED"/>
    <property type="match status" value="1"/>
</dbReference>
<dbReference type="EMBL" id="JPWF01000007">
    <property type="protein sequence ID" value="RCK36803.1"/>
    <property type="molecule type" value="Genomic_DNA"/>
</dbReference>
<dbReference type="SUPFAM" id="SSF58104">
    <property type="entry name" value="Methyl-accepting chemotaxis protein (MCP) signaling domain"/>
    <property type="match status" value="1"/>
</dbReference>
<evidence type="ECO:0000256" key="2">
    <source>
        <dbReference type="ARBA" id="ARBA00022519"/>
    </source>
</evidence>
<reference evidence="10 11" key="1">
    <citation type="submission" date="2014-07" db="EMBL/GenBank/DDBJ databases">
        <title>Draft genome sequence of Thalassospira profundimaris 35.</title>
        <authorList>
            <person name="Lai Q."/>
            <person name="Shao Z."/>
        </authorList>
    </citation>
    <scope>NUCLEOTIDE SEQUENCE [LARGE SCALE GENOMIC DNA]</scope>
    <source>
        <strain evidence="10 11">35</strain>
    </source>
</reference>
<dbReference type="GO" id="GO:0005886">
    <property type="term" value="C:plasma membrane"/>
    <property type="evidence" value="ECO:0007669"/>
    <property type="project" value="UniProtKB-SubCell"/>
</dbReference>
<keyword evidence="3 5" id="KW-0807">Transducer</keyword>
<dbReference type="Pfam" id="PF00015">
    <property type="entry name" value="MCPsignal"/>
    <property type="match status" value="1"/>
</dbReference>
<comment type="similarity">
    <text evidence="4">Belongs to the methyl-accepting chemotaxis (MCP) protein family.</text>
</comment>
<evidence type="ECO:0000313" key="11">
    <source>
        <dbReference type="Proteomes" id="UP000253226"/>
    </source>
</evidence>
<dbReference type="OrthoDB" id="8320983at2"/>
<feature type="transmembrane region" description="Helical" evidence="6">
    <location>
        <begin position="16"/>
        <end position="38"/>
    </location>
</feature>
<dbReference type="GO" id="GO:0004888">
    <property type="term" value="F:transmembrane signaling receptor activity"/>
    <property type="evidence" value="ECO:0007669"/>
    <property type="project" value="InterPro"/>
</dbReference>
<feature type="domain" description="HAMP" evidence="9">
    <location>
        <begin position="221"/>
        <end position="274"/>
    </location>
</feature>
<dbReference type="SMART" id="SM00283">
    <property type="entry name" value="MA"/>
    <property type="match status" value="1"/>
</dbReference>
<name>A0A367W5X9_9PROT</name>
<evidence type="ECO:0000256" key="3">
    <source>
        <dbReference type="ARBA" id="ARBA00023224"/>
    </source>
</evidence>
<dbReference type="PROSITE" id="PS50885">
    <property type="entry name" value="HAMP"/>
    <property type="match status" value="1"/>
</dbReference>
<dbReference type="SMART" id="SM00304">
    <property type="entry name" value="HAMP"/>
    <property type="match status" value="1"/>
</dbReference>
<keyword evidence="6" id="KW-0472">Membrane</keyword>
<protein>
    <submittedName>
        <fullName evidence="10">Chemotaxis protein</fullName>
    </submittedName>
</protein>
<dbReference type="Proteomes" id="UP000253226">
    <property type="component" value="Unassembled WGS sequence"/>
</dbReference>
<organism evidence="10 11">
    <name type="scientific">Thalassospira profundimaris</name>
    <dbReference type="NCBI Taxonomy" id="502049"/>
    <lineage>
        <taxon>Bacteria</taxon>
        <taxon>Pseudomonadati</taxon>
        <taxon>Pseudomonadota</taxon>
        <taxon>Alphaproteobacteria</taxon>
        <taxon>Rhodospirillales</taxon>
        <taxon>Thalassospiraceae</taxon>
        <taxon>Thalassospira</taxon>
    </lineage>
</organism>
<feature type="domain" description="Methyl-accepting transducer" evidence="7">
    <location>
        <begin position="307"/>
        <end position="536"/>
    </location>
</feature>
<dbReference type="Pfam" id="PF00672">
    <property type="entry name" value="HAMP"/>
    <property type="match status" value="1"/>
</dbReference>
<keyword evidence="6" id="KW-1133">Transmembrane helix</keyword>
<dbReference type="Gene3D" id="6.10.340.10">
    <property type="match status" value="1"/>
</dbReference>
<proteinExistence type="inferred from homology"/>
<dbReference type="PRINTS" id="PR00260">
    <property type="entry name" value="CHEMTRNSDUCR"/>
</dbReference>
<evidence type="ECO:0000313" key="10">
    <source>
        <dbReference type="EMBL" id="RCK36803.1"/>
    </source>
</evidence>
<dbReference type="InterPro" id="IPR003660">
    <property type="entry name" value="HAMP_dom"/>
</dbReference>
<dbReference type="PROSITE" id="PS50111">
    <property type="entry name" value="CHEMOTAXIS_TRANSDUC_2"/>
    <property type="match status" value="1"/>
</dbReference>
<evidence type="ECO:0000256" key="1">
    <source>
        <dbReference type="ARBA" id="ARBA00004429"/>
    </source>
</evidence>
<accession>A0A367W5X9</accession>
<dbReference type="RefSeq" id="WP_114102666.1">
    <property type="nucleotide sequence ID" value="NZ_JPWF01000007.1"/>
</dbReference>
<dbReference type="PROSITE" id="PS50192">
    <property type="entry name" value="T_SNARE"/>
    <property type="match status" value="1"/>
</dbReference>
<feature type="domain" description="T-SNARE coiled-coil homology" evidence="8">
    <location>
        <begin position="466"/>
        <end position="528"/>
    </location>
</feature>
<dbReference type="InterPro" id="IPR000727">
    <property type="entry name" value="T_SNARE_dom"/>
</dbReference>
<dbReference type="Gene3D" id="1.10.287.950">
    <property type="entry name" value="Methyl-accepting chemotaxis protein"/>
    <property type="match status" value="1"/>
</dbReference>